<dbReference type="GO" id="GO:0007097">
    <property type="term" value="P:nuclear migration"/>
    <property type="evidence" value="ECO:0007669"/>
    <property type="project" value="TreeGrafter"/>
</dbReference>
<dbReference type="GO" id="GO:0006998">
    <property type="term" value="P:nuclear envelope organization"/>
    <property type="evidence" value="ECO:0007669"/>
    <property type="project" value="TreeGrafter"/>
</dbReference>
<feature type="region of interest" description="Disordered" evidence="7">
    <location>
        <begin position="31"/>
        <end position="55"/>
    </location>
</feature>
<dbReference type="FunFam" id="1.20.5.1160:FF:000016">
    <property type="entry name" value="Intermediate filament protein A"/>
    <property type="match status" value="1"/>
</dbReference>
<feature type="region of interest" description="Disordered" evidence="7">
    <location>
        <begin position="1057"/>
        <end position="1097"/>
    </location>
</feature>
<keyword evidence="2" id="KW-0963">Cytoplasm</keyword>
<evidence type="ECO:0000256" key="7">
    <source>
        <dbReference type="SAM" id="MobiDB-lite"/>
    </source>
</evidence>
<feature type="compositionally biased region" description="Basic and acidic residues" evidence="7">
    <location>
        <begin position="406"/>
        <end position="422"/>
    </location>
</feature>
<feature type="compositionally biased region" description="Low complexity" evidence="7">
    <location>
        <begin position="606"/>
        <end position="633"/>
    </location>
</feature>
<feature type="compositionally biased region" description="Basic and acidic residues" evidence="7">
    <location>
        <begin position="770"/>
        <end position="785"/>
    </location>
</feature>
<dbReference type="GO" id="GO:0005200">
    <property type="term" value="F:structural constituent of cytoskeleton"/>
    <property type="evidence" value="ECO:0007669"/>
    <property type="project" value="TreeGrafter"/>
</dbReference>
<feature type="region of interest" description="Disordered" evidence="7">
    <location>
        <begin position="838"/>
        <end position="883"/>
    </location>
</feature>
<feature type="domain" description="LTD" evidence="8">
    <location>
        <begin position="1571"/>
        <end position="1688"/>
    </location>
</feature>
<feature type="compositionally biased region" description="Basic and acidic residues" evidence="7">
    <location>
        <begin position="347"/>
        <end position="365"/>
    </location>
</feature>
<dbReference type="GO" id="GO:0005737">
    <property type="term" value="C:cytoplasm"/>
    <property type="evidence" value="ECO:0007669"/>
    <property type="project" value="UniProtKB-SubCell"/>
</dbReference>
<dbReference type="Gene3D" id="1.20.5.170">
    <property type="match status" value="1"/>
</dbReference>
<feature type="region of interest" description="Disordered" evidence="7">
    <location>
        <begin position="655"/>
        <end position="685"/>
    </location>
</feature>
<evidence type="ECO:0000256" key="6">
    <source>
        <dbReference type="SAM" id="Coils"/>
    </source>
</evidence>
<feature type="compositionally biased region" description="Low complexity" evidence="7">
    <location>
        <begin position="322"/>
        <end position="331"/>
    </location>
</feature>
<feature type="domain" description="IF rod" evidence="9">
    <location>
        <begin position="1185"/>
        <end position="1538"/>
    </location>
</feature>
<dbReference type="FunFam" id="2.60.40.1260:FF:000003">
    <property type="entry name" value="Intermediate filament protein A"/>
    <property type="match status" value="1"/>
</dbReference>
<dbReference type="PROSITE" id="PS00226">
    <property type="entry name" value="IF_ROD_1"/>
    <property type="match status" value="1"/>
</dbReference>
<feature type="compositionally biased region" description="Basic and acidic residues" evidence="7">
    <location>
        <begin position="665"/>
        <end position="685"/>
    </location>
</feature>
<dbReference type="Gene3D" id="1.20.5.1160">
    <property type="entry name" value="Vasodilator-stimulated phosphoprotein"/>
    <property type="match status" value="2"/>
</dbReference>
<keyword evidence="10" id="KW-1185">Reference proteome</keyword>
<comment type="similarity">
    <text evidence="5">Belongs to the intermediate filament family.</text>
</comment>
<evidence type="ECO:0000256" key="4">
    <source>
        <dbReference type="ARBA" id="ARBA00023054"/>
    </source>
</evidence>
<feature type="compositionally biased region" description="Low complexity" evidence="7">
    <location>
        <begin position="252"/>
        <end position="267"/>
    </location>
</feature>
<feature type="region of interest" description="Disordered" evidence="7">
    <location>
        <begin position="248"/>
        <end position="271"/>
    </location>
</feature>
<feature type="compositionally biased region" description="Basic and acidic residues" evidence="7">
    <location>
        <begin position="839"/>
        <end position="857"/>
    </location>
</feature>
<feature type="compositionally biased region" description="Low complexity" evidence="7">
    <location>
        <begin position="1079"/>
        <end position="1097"/>
    </location>
</feature>
<feature type="compositionally biased region" description="Basic and acidic residues" evidence="7">
    <location>
        <begin position="866"/>
        <end position="881"/>
    </location>
</feature>
<evidence type="ECO:0000259" key="8">
    <source>
        <dbReference type="PROSITE" id="PS51841"/>
    </source>
</evidence>
<dbReference type="FunFam" id="1.20.5.170:FF:000058">
    <property type="entry name" value="Intermediate filament protein B"/>
    <property type="match status" value="1"/>
</dbReference>
<dbReference type="WBParaSite" id="ACRNAN_Path_1037.g3974.t1">
    <property type="protein sequence ID" value="ACRNAN_Path_1037.g3974.t1"/>
    <property type="gene ID" value="ACRNAN_Path_1037.g3974"/>
</dbReference>
<evidence type="ECO:0000256" key="3">
    <source>
        <dbReference type="ARBA" id="ARBA00022754"/>
    </source>
</evidence>
<dbReference type="GO" id="GO:0031507">
    <property type="term" value="P:heterochromatin formation"/>
    <property type="evidence" value="ECO:0007669"/>
    <property type="project" value="TreeGrafter"/>
</dbReference>
<dbReference type="Pfam" id="PF00932">
    <property type="entry name" value="LTD"/>
    <property type="match status" value="1"/>
</dbReference>
<organism evidence="10 11">
    <name type="scientific">Acrobeloides nanus</name>
    <dbReference type="NCBI Taxonomy" id="290746"/>
    <lineage>
        <taxon>Eukaryota</taxon>
        <taxon>Metazoa</taxon>
        <taxon>Ecdysozoa</taxon>
        <taxon>Nematoda</taxon>
        <taxon>Chromadorea</taxon>
        <taxon>Rhabditida</taxon>
        <taxon>Tylenchina</taxon>
        <taxon>Cephalobomorpha</taxon>
        <taxon>Cephaloboidea</taxon>
        <taxon>Cephalobidae</taxon>
        <taxon>Acrobeloides</taxon>
    </lineage>
</organism>
<sequence>MKKDQLCTLLITFADPIDPVKQITTAHSFASTDPRHYPQKRRVVHSQQEDEKVDSGAYMTVSRSAHSASGGLGSDMVERGPFQLLKGGGRQLVIQEVRLCYTRTTKESSAPPIDLPRAGPLQIDYITYDHNRDVKQRAAVEETASYVAKTQDGQVREDSIEAEREAKKKAYEGEPIKITIVTENGTSSPTPAIGAGAKKEVRSPPSKMPAYEKSDGTYEKYREEYSRDMQESRSAYERNFKETMAKKTTYVKQAPSPQPKQQTSPKPIVVPISREVPINGYGNGYRNKEDIRLYARYDDRTRGQPSPETTIKRPRIIEEYPIKIPVTITTSSPPPPTSPPPRQPQPSREEIRRQETPRGRYSREEAYYLHEEYYRKTKKPVIKPQIIAFGSTYNFAQVQKDQSKEAEMVRQDRSQVIEESRRSQGVPRVIECELRPRPQVVEGPKPRGLPRTPLEEIERISPGLPRTEIARAEPIDYETYRREVEILQEQQRRAAELEKREGSPQVSAEPRLIQIEALEPSSEAIRLAEARRQVIEESRPRKIEEYGFDYMETREEVKRSVTPKRETRFGVVESPEPTLRASPARVIEEYAEQLTESVLSPEISRSRMTSPESRTSTPSTFPIKSPSIKSPEPVKSPPPRRIEEFSAEILQKYEEFAKQHPPRSKSHERPKEVREAERRARDYPVGKVEETTLEFIKKRDEIKAKSGSTSFPSHARMPYQPPIEGRRPVVTKTQEIIEREFREKVEIVESSRAYKKYGIPLSPASPTGRKVQETRKVFEHEEEIGSSRTPITTPSPRPTVEIPGRIEISEIQTQITETLRKVEQKVKLPPPAPVVVSTKVEEKTTKISEEELQERLKKLQPLPIKETSEKSTQADEEKPKLTETATQLTPILPESYHIGTQAETPLSISTGTQPEPVKTFEASTQKGHPISLDSTTQFDLVESSEVDIQTEPQTPGFVLEDITDRQLRELLRREYQIEDIIDIDVVRRQRVKDERELDVIPETMEAEEEVEESREAEIRETPIQLPSIVEPIKLEEEEDESTFEERVDETLTRTMATIEKTRKSTSSTTKKNDSKTNEKSSSFVSSATVTPKTTKTTSPVTATAELKLSHDIDTSHRMDYYTPEYRSTITPRTGHVRSDYRSVSPASTTRMLKVVSETSSISGGGLLSPYGSTAAATIRDAREREKKEMSDLNDRLASYIEKVRFLEAQNRKLAADLDFLRNRWGRDTHSIRDMYESELKQAKKVLHDANKDRDELEKQIKSLHDEIGTYRRKYEEGVRHREADKKTIDDLLNKLATLESEVDLLRRRIANLEDDVSATKRENVRLMNDLQRARMDLDQETLNRIDYQNQVQTLLEEVEFLRRAHDQEIRDLQAMASRDTTSENREYFKNELAQAIREIREEYEQLCNVQRNDMESWYKLKVQEIQTQSARQTMEQSYAKDEIKRLRVQLGDLRGKLADLEGRNSLLEKQIEELNYQLEDDQRSYEAALNDRDSQIRKIRDECQALMVELQMLLDTKQTLDAEIAIYRKMLEGEEDRAGLRQLVEQVVRTHQFKETQETDTMRVLKGETASRSSYQRSAKGNVSILEAANDGKYVIIENTHRSKEEDIGEWKLKRRLDSKKDLVFTFPKDFILKPGKTVKIWSRGHGVYNPPDQLVFDAEDTWGTGHNVHTILYNTQGEERATLIQRTSHTTSGH</sequence>
<feature type="coiled-coil region" evidence="6">
    <location>
        <begin position="1443"/>
        <end position="1537"/>
    </location>
</feature>
<feature type="region of interest" description="Disordered" evidence="7">
    <location>
        <begin position="597"/>
        <end position="639"/>
    </location>
</feature>
<feature type="compositionally biased region" description="Pro residues" evidence="7">
    <location>
        <begin position="332"/>
        <end position="344"/>
    </location>
</feature>
<dbReference type="GO" id="GO:0051664">
    <property type="term" value="P:nuclear pore localization"/>
    <property type="evidence" value="ECO:0007669"/>
    <property type="project" value="TreeGrafter"/>
</dbReference>
<keyword evidence="4 6" id="KW-0175">Coiled coil</keyword>
<dbReference type="SUPFAM" id="SSF74853">
    <property type="entry name" value="Lamin A/C globular tail domain"/>
    <property type="match status" value="1"/>
</dbReference>
<accession>A0A914BUR6</accession>
<evidence type="ECO:0000313" key="11">
    <source>
        <dbReference type="WBParaSite" id="ACRNAN_Path_1037.g3974.t1"/>
    </source>
</evidence>
<dbReference type="Proteomes" id="UP000887540">
    <property type="component" value="Unplaced"/>
</dbReference>
<protein>
    <submittedName>
        <fullName evidence="11">Uncharacterized protein</fullName>
    </submittedName>
</protein>
<evidence type="ECO:0000256" key="5">
    <source>
        <dbReference type="RuleBase" id="RU000685"/>
    </source>
</evidence>
<dbReference type="Pfam" id="PF00038">
    <property type="entry name" value="Filament"/>
    <property type="match status" value="1"/>
</dbReference>
<feature type="region of interest" description="Disordered" evidence="7">
    <location>
        <begin position="183"/>
        <end position="215"/>
    </location>
</feature>
<feature type="region of interest" description="Disordered" evidence="7">
    <location>
        <begin position="758"/>
        <end position="801"/>
    </location>
</feature>
<dbReference type="Gene3D" id="1.20.5.500">
    <property type="entry name" value="Single helix bin"/>
    <property type="match status" value="1"/>
</dbReference>
<dbReference type="SMART" id="SM01391">
    <property type="entry name" value="Filament"/>
    <property type="match status" value="1"/>
</dbReference>
<keyword evidence="3 5" id="KW-0403">Intermediate filament</keyword>
<dbReference type="InterPro" id="IPR001322">
    <property type="entry name" value="Lamin_tail_dom"/>
</dbReference>
<dbReference type="PANTHER" id="PTHR45721:SF12">
    <property type="entry name" value="INTERMEDIATE FILAMENT PROTEIN IFA-1"/>
    <property type="match status" value="1"/>
</dbReference>
<dbReference type="PROSITE" id="PS51842">
    <property type="entry name" value="IF_ROD_2"/>
    <property type="match status" value="1"/>
</dbReference>
<name>A0A914BUR6_9BILA</name>
<dbReference type="GO" id="GO:0090435">
    <property type="term" value="P:protein localization to nuclear envelope"/>
    <property type="evidence" value="ECO:0007669"/>
    <property type="project" value="TreeGrafter"/>
</dbReference>
<proteinExistence type="inferred from homology"/>
<dbReference type="PROSITE" id="PS51841">
    <property type="entry name" value="LTD"/>
    <property type="match status" value="1"/>
</dbReference>
<dbReference type="SUPFAM" id="SSF57997">
    <property type="entry name" value="Tropomyosin"/>
    <property type="match status" value="1"/>
</dbReference>
<dbReference type="InterPro" id="IPR039008">
    <property type="entry name" value="IF_rod_dom"/>
</dbReference>
<feature type="region of interest" description="Disordered" evidence="7">
    <location>
        <begin position="296"/>
        <end position="365"/>
    </location>
</feature>
<evidence type="ECO:0000256" key="1">
    <source>
        <dbReference type="ARBA" id="ARBA00004496"/>
    </source>
</evidence>
<dbReference type="InterPro" id="IPR018039">
    <property type="entry name" value="IF_conserved"/>
</dbReference>
<dbReference type="InterPro" id="IPR036415">
    <property type="entry name" value="Lamin_tail_dom_sf"/>
</dbReference>
<feature type="region of interest" description="Disordered" evidence="7">
    <location>
        <begin position="406"/>
        <end position="425"/>
    </location>
</feature>
<dbReference type="PANTHER" id="PTHR45721">
    <property type="entry name" value="LAMIN DM0-RELATED"/>
    <property type="match status" value="1"/>
</dbReference>
<dbReference type="FunFam" id="1.20.5.1160:FF:000023">
    <property type="entry name" value="Intermediate filament protein ifa-1"/>
    <property type="match status" value="1"/>
</dbReference>
<feature type="region of interest" description="Disordered" evidence="7">
    <location>
        <begin position="703"/>
        <end position="728"/>
    </location>
</feature>
<comment type="subcellular location">
    <subcellularLocation>
        <location evidence="1">Cytoplasm</location>
    </subcellularLocation>
</comment>
<evidence type="ECO:0000313" key="10">
    <source>
        <dbReference type="Proteomes" id="UP000887540"/>
    </source>
</evidence>
<dbReference type="Gene3D" id="2.60.40.1260">
    <property type="entry name" value="Lamin Tail domain"/>
    <property type="match status" value="1"/>
</dbReference>
<dbReference type="GO" id="GO:0005882">
    <property type="term" value="C:intermediate filament"/>
    <property type="evidence" value="ECO:0007669"/>
    <property type="project" value="UniProtKB-KW"/>
</dbReference>
<feature type="coiled-coil region" evidence="6">
    <location>
        <begin position="1175"/>
        <end position="1409"/>
    </location>
</feature>
<reference evidence="11" key="1">
    <citation type="submission" date="2022-11" db="UniProtKB">
        <authorList>
            <consortium name="WormBaseParasite"/>
        </authorList>
    </citation>
    <scope>IDENTIFICATION</scope>
</reference>
<evidence type="ECO:0000256" key="2">
    <source>
        <dbReference type="ARBA" id="ARBA00022490"/>
    </source>
</evidence>
<dbReference type="FunFam" id="1.20.5.500:FF:000001">
    <property type="entry name" value="Type II keratin 23"/>
    <property type="match status" value="1"/>
</dbReference>
<dbReference type="GO" id="GO:0005652">
    <property type="term" value="C:nuclear lamina"/>
    <property type="evidence" value="ECO:0007669"/>
    <property type="project" value="TreeGrafter"/>
</dbReference>
<dbReference type="SUPFAM" id="SSF64593">
    <property type="entry name" value="Intermediate filament protein, coiled coil region"/>
    <property type="match status" value="2"/>
</dbReference>
<evidence type="ECO:0000259" key="9">
    <source>
        <dbReference type="PROSITE" id="PS51842"/>
    </source>
</evidence>